<reference evidence="1" key="1">
    <citation type="journal article" date="2014" name="Int. J. Syst. Evol. Microbiol.">
        <title>Complete genome sequence of Corynebacterium casei LMG S-19264T (=DSM 44701T), isolated from a smear-ripened cheese.</title>
        <authorList>
            <consortium name="US DOE Joint Genome Institute (JGI-PGF)"/>
            <person name="Walter F."/>
            <person name="Albersmeier A."/>
            <person name="Kalinowski J."/>
            <person name="Ruckert C."/>
        </authorList>
    </citation>
    <scope>NUCLEOTIDE SEQUENCE</scope>
    <source>
        <strain evidence="1">CGMCC 1.15762</strain>
    </source>
</reference>
<comment type="caution">
    <text evidence="1">The sequence shown here is derived from an EMBL/GenBank/DDBJ whole genome shotgun (WGS) entry which is preliminary data.</text>
</comment>
<dbReference type="Proteomes" id="UP000617145">
    <property type="component" value="Unassembled WGS sequence"/>
</dbReference>
<dbReference type="AlphaFoldDB" id="A0A8J3ED74"/>
<dbReference type="EMBL" id="BMJV01000001">
    <property type="protein sequence ID" value="GGG58361.1"/>
    <property type="molecule type" value="Genomic_DNA"/>
</dbReference>
<sequence length="79" mass="9132">MKHMEWTRVTSNWTRASKRLETRFPHLSPGSLQQPPSHLNEMARIVADSHDLTLAEAHHELRDLLFPEMLPEPIARAVV</sequence>
<proteinExistence type="predicted"/>
<accession>A0A8J3ED74</accession>
<name>A0A8J3ED74_9RHOB</name>
<protein>
    <submittedName>
        <fullName evidence="1">Uncharacterized protein</fullName>
    </submittedName>
</protein>
<keyword evidence="2" id="KW-1185">Reference proteome</keyword>
<gene>
    <name evidence="1" type="ORF">GCM10011415_00170</name>
</gene>
<evidence type="ECO:0000313" key="1">
    <source>
        <dbReference type="EMBL" id="GGG58361.1"/>
    </source>
</evidence>
<dbReference type="RefSeq" id="WP_188787614.1">
    <property type="nucleotide sequence ID" value="NZ_BMJV01000001.1"/>
</dbReference>
<organism evidence="1 2">
    <name type="scientific">Salipiger pallidus</name>
    <dbReference type="NCBI Taxonomy" id="1775170"/>
    <lineage>
        <taxon>Bacteria</taxon>
        <taxon>Pseudomonadati</taxon>
        <taxon>Pseudomonadota</taxon>
        <taxon>Alphaproteobacteria</taxon>
        <taxon>Rhodobacterales</taxon>
        <taxon>Roseobacteraceae</taxon>
        <taxon>Salipiger</taxon>
    </lineage>
</organism>
<evidence type="ECO:0000313" key="2">
    <source>
        <dbReference type="Proteomes" id="UP000617145"/>
    </source>
</evidence>
<reference evidence="1" key="2">
    <citation type="submission" date="2020-09" db="EMBL/GenBank/DDBJ databases">
        <authorList>
            <person name="Sun Q."/>
            <person name="Zhou Y."/>
        </authorList>
    </citation>
    <scope>NUCLEOTIDE SEQUENCE</scope>
    <source>
        <strain evidence="1">CGMCC 1.15762</strain>
    </source>
</reference>